<name>A0AAV4SBL0_9ARAC</name>
<dbReference type="Proteomes" id="UP001054837">
    <property type="component" value="Unassembled WGS sequence"/>
</dbReference>
<dbReference type="EMBL" id="BPLQ01007383">
    <property type="protein sequence ID" value="GIY29772.1"/>
    <property type="molecule type" value="Genomic_DNA"/>
</dbReference>
<evidence type="ECO:0000313" key="1">
    <source>
        <dbReference type="EMBL" id="GIY29772.1"/>
    </source>
</evidence>
<proteinExistence type="predicted"/>
<reference evidence="1 2" key="1">
    <citation type="submission" date="2021-06" db="EMBL/GenBank/DDBJ databases">
        <title>Caerostris darwini draft genome.</title>
        <authorList>
            <person name="Kono N."/>
            <person name="Arakawa K."/>
        </authorList>
    </citation>
    <scope>NUCLEOTIDE SEQUENCE [LARGE SCALE GENOMIC DNA]</scope>
</reference>
<organism evidence="1 2">
    <name type="scientific">Caerostris darwini</name>
    <dbReference type="NCBI Taxonomy" id="1538125"/>
    <lineage>
        <taxon>Eukaryota</taxon>
        <taxon>Metazoa</taxon>
        <taxon>Ecdysozoa</taxon>
        <taxon>Arthropoda</taxon>
        <taxon>Chelicerata</taxon>
        <taxon>Arachnida</taxon>
        <taxon>Araneae</taxon>
        <taxon>Araneomorphae</taxon>
        <taxon>Entelegynae</taxon>
        <taxon>Araneoidea</taxon>
        <taxon>Araneidae</taxon>
        <taxon>Caerostris</taxon>
    </lineage>
</organism>
<sequence length="195" mass="22679">MRKTFGILSHFERAFRSLSPTFPKSVRRSPRELFRERTGEVFPARYSISESSEECSRLSKNNHSKNFRKKRRQWIIVNGCGRYLQQNNEDWNSLIIRSAFKYRNACDAKRSICSQNIPINNLHSFLRRLLSACPRNMILIPGTPYHSHQCGVPSSIRPEQPRAESFGVVVRRGLINSQLNVSVWPTNAHCCWDLE</sequence>
<accession>A0AAV4SBL0</accession>
<protein>
    <submittedName>
        <fullName evidence="1">Uncharacterized protein</fullName>
    </submittedName>
</protein>
<comment type="caution">
    <text evidence="1">The sequence shown here is derived from an EMBL/GenBank/DDBJ whole genome shotgun (WGS) entry which is preliminary data.</text>
</comment>
<gene>
    <name evidence="1" type="ORF">CDAR_280111</name>
</gene>
<keyword evidence="2" id="KW-1185">Reference proteome</keyword>
<evidence type="ECO:0000313" key="2">
    <source>
        <dbReference type="Proteomes" id="UP001054837"/>
    </source>
</evidence>
<dbReference type="AlphaFoldDB" id="A0AAV4SBL0"/>